<dbReference type="GeneID" id="92383102"/>
<evidence type="ECO:0000313" key="2">
    <source>
        <dbReference type="Proteomes" id="UP000195570"/>
    </source>
</evidence>
<dbReference type="GO" id="GO:1990166">
    <property type="term" value="P:protein localization to site of double-strand break"/>
    <property type="evidence" value="ECO:0007669"/>
    <property type="project" value="TreeGrafter"/>
</dbReference>
<dbReference type="EMBL" id="CZPT02000501">
    <property type="protein sequence ID" value="SCU66150.1"/>
    <property type="molecule type" value="Genomic_DNA"/>
</dbReference>
<dbReference type="GO" id="GO:2000781">
    <property type="term" value="P:positive regulation of double-strand break repair"/>
    <property type="evidence" value="ECO:0007669"/>
    <property type="project" value="InterPro"/>
</dbReference>
<gene>
    <name evidence="1" type="ORF">TEOVI_000916800</name>
</gene>
<dbReference type="AlphaFoldDB" id="A0A1G4I3D0"/>
<proteinExistence type="predicted"/>
<dbReference type="GO" id="GO:0035861">
    <property type="term" value="C:site of double-strand break"/>
    <property type="evidence" value="ECO:0007669"/>
    <property type="project" value="TreeGrafter"/>
</dbReference>
<dbReference type="InterPro" id="IPR042479">
    <property type="entry name" value="Slf1"/>
</dbReference>
<sequence>MTEGMDRRNDKLVGRSAELTAPPAISQLYEELSSELEGVTAAYNLLMDFLREPVQDDDPSGRTGDVLKRLAALLKFISQRLYCRLRDASIGFVRESGAGEVKRYSKELSNLRGVIRSGAEQRRVSDEHGTPQVGKNSRFFFAISSLYNREERDRTSKLVSRGLKKKVLMLPSPNAEEEESEAETALKMGCNVLVSPQIEKATWAARIVTMESLSEFVYRKCGDEGEWDSARQLEDGECDIDEELDELLNQLEDTSRNQVSQFVVEFPEAEEASHSEVVPRDLLRGFNGLSSQSVYADVDSQIAVPACGLDSGRRPVLLPARRTYSDSQMGLLLGNSADFDGDMPSQVIRYKREPSPISSPEGSFSEESLETLSPSKWCFQVSHLVEEREEVISAIGKLGARVVTRGTYCKETTHLVIAGGATERTAAFLGCCAALKHVVTPRYVFESRARGRWIVGRLHEYERNPLLRDWVIPTRAVFGGWRVALFTTSIEVEQGITNVLEAGGCKSITPFRIGHESTAAVDPSTIQKFSHILVECFQSVKELSYFIPPPKFPEQLMHMNVEIYALELLHQVLCLATSPIFDATGRLMDGQKLPEWCYVMKAGGSVQK</sequence>
<reference evidence="1" key="1">
    <citation type="submission" date="2016-09" db="EMBL/GenBank/DDBJ databases">
        <authorList>
            <person name="Hebert L."/>
            <person name="Moumen B."/>
        </authorList>
    </citation>
    <scope>NUCLEOTIDE SEQUENCE [LARGE SCALE GENOMIC DNA]</scope>
    <source>
        <strain evidence="1">OVI</strain>
    </source>
</reference>
<dbReference type="PANTHER" id="PTHR46677">
    <property type="entry name" value="SMC5-SMC6 COMPLEX LOCALIZATION FACTOR PROTEIN 1"/>
    <property type="match status" value="1"/>
</dbReference>
<dbReference type="GO" id="GO:0006974">
    <property type="term" value="P:DNA damage response"/>
    <property type="evidence" value="ECO:0007669"/>
    <property type="project" value="TreeGrafter"/>
</dbReference>
<dbReference type="SUPFAM" id="SSF52113">
    <property type="entry name" value="BRCT domain"/>
    <property type="match status" value="1"/>
</dbReference>
<name>A0A1G4I3D0_TRYEQ</name>
<dbReference type="Gene3D" id="3.40.50.10190">
    <property type="entry name" value="BRCT domain"/>
    <property type="match status" value="1"/>
</dbReference>
<keyword evidence="2" id="KW-1185">Reference proteome</keyword>
<accession>A0A1G4I3D0</accession>
<dbReference type="RefSeq" id="XP_067077635.1">
    <property type="nucleotide sequence ID" value="XM_067221534.1"/>
</dbReference>
<evidence type="ECO:0008006" key="3">
    <source>
        <dbReference type="Google" id="ProtNLM"/>
    </source>
</evidence>
<dbReference type="InterPro" id="IPR036420">
    <property type="entry name" value="BRCT_dom_sf"/>
</dbReference>
<comment type="caution">
    <text evidence="1">The sequence shown here is derived from an EMBL/GenBank/DDBJ whole genome shotgun (WGS) entry which is preliminary data.</text>
</comment>
<dbReference type="GO" id="GO:0005634">
    <property type="term" value="C:nucleus"/>
    <property type="evidence" value="ECO:0007669"/>
    <property type="project" value="TreeGrafter"/>
</dbReference>
<dbReference type="VEuPathDB" id="TriTrypDB:TEOVI_000916800"/>
<protein>
    <recommendedName>
        <fullName evidence="3">BRCT domain-containing protein</fullName>
    </recommendedName>
</protein>
<dbReference type="PANTHER" id="PTHR46677:SF1">
    <property type="entry name" value="SMC5-SMC6 COMPLEX LOCALIZATION FACTOR PROTEIN 1"/>
    <property type="match status" value="1"/>
</dbReference>
<dbReference type="Proteomes" id="UP000195570">
    <property type="component" value="Unassembled WGS sequence"/>
</dbReference>
<evidence type="ECO:0000313" key="1">
    <source>
        <dbReference type="EMBL" id="SCU66150.1"/>
    </source>
</evidence>
<organism evidence="1 2">
    <name type="scientific">Trypanosoma equiperdum</name>
    <dbReference type="NCBI Taxonomy" id="5694"/>
    <lineage>
        <taxon>Eukaryota</taxon>
        <taxon>Discoba</taxon>
        <taxon>Euglenozoa</taxon>
        <taxon>Kinetoplastea</taxon>
        <taxon>Metakinetoplastina</taxon>
        <taxon>Trypanosomatida</taxon>
        <taxon>Trypanosomatidae</taxon>
        <taxon>Trypanosoma</taxon>
    </lineage>
</organism>